<keyword evidence="4" id="KW-1185">Reference proteome</keyword>
<evidence type="ECO:0000256" key="1">
    <source>
        <dbReference type="ARBA" id="ARBA00008779"/>
    </source>
</evidence>
<feature type="domain" description="Sulfatase N-terminal" evidence="2">
    <location>
        <begin position="88"/>
        <end position="354"/>
    </location>
</feature>
<evidence type="ECO:0000313" key="3">
    <source>
        <dbReference type="EMBL" id="GGN92150.1"/>
    </source>
</evidence>
<reference evidence="3" key="2">
    <citation type="submission" date="2020-09" db="EMBL/GenBank/DDBJ databases">
        <authorList>
            <person name="Sun Q."/>
            <person name="Ohkuma M."/>
        </authorList>
    </citation>
    <scope>NUCLEOTIDE SEQUENCE</scope>
    <source>
        <strain evidence="3">JCM 17820</strain>
    </source>
</reference>
<organism evidence="3 4">
    <name type="scientific">Haloarcula pellucida</name>
    <dbReference type="NCBI Taxonomy" id="1427151"/>
    <lineage>
        <taxon>Archaea</taxon>
        <taxon>Methanobacteriati</taxon>
        <taxon>Methanobacteriota</taxon>
        <taxon>Stenosarchaea group</taxon>
        <taxon>Halobacteria</taxon>
        <taxon>Halobacteriales</taxon>
        <taxon>Haloarculaceae</taxon>
        <taxon>Haloarcula</taxon>
    </lineage>
</organism>
<dbReference type="Pfam" id="PF00884">
    <property type="entry name" value="Sulfatase"/>
    <property type="match status" value="1"/>
</dbReference>
<dbReference type="GO" id="GO:0004065">
    <property type="term" value="F:arylsulfatase activity"/>
    <property type="evidence" value="ECO:0007669"/>
    <property type="project" value="TreeGrafter"/>
</dbReference>
<dbReference type="SUPFAM" id="SSF53649">
    <property type="entry name" value="Alkaline phosphatase-like"/>
    <property type="match status" value="1"/>
</dbReference>
<evidence type="ECO:0000259" key="2">
    <source>
        <dbReference type="Pfam" id="PF00884"/>
    </source>
</evidence>
<sequence>MHPVFHLSNYLPEAIKQKYKSSNHPLLQRIENSRLSQKADDRYEPLTADYDAASGAPSHIVCIVVDGLRHDAITKNIAPSLTSQSPMNAITAAPWTFPSVTSILTGKYPHQHGAMRNADGLHRPSHPVPQQMSKSHTTLPQALAAAGYETYGGFGFITPFWALRGKFQTHKLYRHAVRADEILDDHLSWLSKHRTSSTFSYIHLNDAHEPIDPPQAYHERHEVDADIDVSDWDSYEPETESEVRRFKTHRKRIYRAAVDYVTDCIKSYQREVENEFADILFVVTADHGKGFWECSTVDEEHFDDTRGYYCVGHGGTPYESITRVPLVIESDQVTHQSTPVSLVDVCPTILDIVGLEGALACSGYSLSSSIPDTRVPIVEGVRYGYEKKAVYHDDWKLIVSRGDDATVGFSLPSETVQSIPDDVANRLHTAVPRWLGEGDQSDDRTPESVAKRLEELGYK</sequence>
<dbReference type="EMBL" id="BMOU01000002">
    <property type="protein sequence ID" value="GGN92150.1"/>
    <property type="molecule type" value="Genomic_DNA"/>
</dbReference>
<evidence type="ECO:0000313" key="4">
    <source>
        <dbReference type="Proteomes" id="UP000605784"/>
    </source>
</evidence>
<protein>
    <recommendedName>
        <fullName evidence="2">Sulfatase N-terminal domain-containing protein</fullName>
    </recommendedName>
</protein>
<dbReference type="RefSeq" id="WP_188996265.1">
    <property type="nucleotide sequence ID" value="NZ_BMOU01000002.1"/>
</dbReference>
<name>A0A830GMT7_9EURY</name>
<accession>A0A830GMT7</accession>
<proteinExistence type="inferred from homology"/>
<dbReference type="Proteomes" id="UP000605784">
    <property type="component" value="Unassembled WGS sequence"/>
</dbReference>
<dbReference type="InterPro" id="IPR000917">
    <property type="entry name" value="Sulfatase_N"/>
</dbReference>
<dbReference type="AlphaFoldDB" id="A0A830GMT7"/>
<reference evidence="3" key="1">
    <citation type="journal article" date="2014" name="Int. J. Syst. Evol. Microbiol.">
        <title>Complete genome sequence of Corynebacterium casei LMG S-19264T (=DSM 44701T), isolated from a smear-ripened cheese.</title>
        <authorList>
            <consortium name="US DOE Joint Genome Institute (JGI-PGF)"/>
            <person name="Walter F."/>
            <person name="Albersmeier A."/>
            <person name="Kalinowski J."/>
            <person name="Ruckert C."/>
        </authorList>
    </citation>
    <scope>NUCLEOTIDE SEQUENCE</scope>
    <source>
        <strain evidence="3">JCM 17820</strain>
    </source>
</reference>
<dbReference type="PANTHER" id="PTHR42693:SF33">
    <property type="entry name" value="ARYLSULFATASE"/>
    <property type="match status" value="1"/>
</dbReference>
<dbReference type="Gene3D" id="3.40.720.10">
    <property type="entry name" value="Alkaline Phosphatase, subunit A"/>
    <property type="match status" value="1"/>
</dbReference>
<comment type="similarity">
    <text evidence="1">Belongs to the sulfatase family.</text>
</comment>
<gene>
    <name evidence="3" type="ORF">GCM10009030_16080</name>
</gene>
<comment type="caution">
    <text evidence="3">The sequence shown here is derived from an EMBL/GenBank/DDBJ whole genome shotgun (WGS) entry which is preliminary data.</text>
</comment>
<dbReference type="InterPro" id="IPR050738">
    <property type="entry name" value="Sulfatase"/>
</dbReference>
<dbReference type="InterPro" id="IPR017850">
    <property type="entry name" value="Alkaline_phosphatase_core_sf"/>
</dbReference>
<dbReference type="PANTHER" id="PTHR42693">
    <property type="entry name" value="ARYLSULFATASE FAMILY MEMBER"/>
    <property type="match status" value="1"/>
</dbReference>